<dbReference type="GO" id="GO:0010468">
    <property type="term" value="P:regulation of gene expression"/>
    <property type="evidence" value="ECO:0007669"/>
    <property type="project" value="TreeGrafter"/>
</dbReference>
<evidence type="ECO:0000256" key="6">
    <source>
        <dbReference type="ARBA" id="ARBA00022759"/>
    </source>
</evidence>
<feature type="binding site" evidence="9">
    <location>
        <position position="50"/>
    </location>
    <ligand>
        <name>Mg(2+)</name>
        <dbReference type="ChEBI" id="CHEBI:18420"/>
    </ligand>
</feature>
<dbReference type="InterPro" id="IPR000999">
    <property type="entry name" value="RNase_III_dom"/>
</dbReference>
<dbReference type="Pfam" id="PF14622">
    <property type="entry name" value="Ribonucleas_3_3"/>
    <property type="match status" value="1"/>
</dbReference>
<dbReference type="InterPro" id="IPR036389">
    <property type="entry name" value="RNase_III_sf"/>
</dbReference>
<dbReference type="EMBL" id="FXBB01000001">
    <property type="protein sequence ID" value="SMG11094.1"/>
    <property type="molecule type" value="Genomic_DNA"/>
</dbReference>
<dbReference type="NCBIfam" id="TIGR02191">
    <property type="entry name" value="RNaseIII"/>
    <property type="match status" value="1"/>
</dbReference>
<keyword evidence="8 9" id="KW-0694">RNA-binding</keyword>
<dbReference type="AlphaFoldDB" id="A0A1X7I929"/>
<protein>
    <recommendedName>
        <fullName evidence="9">Ribonuclease 3</fullName>
        <ecNumber evidence="9">3.1.26.3</ecNumber>
    </recommendedName>
    <alternativeName>
        <fullName evidence="9">Ribonuclease III</fullName>
        <shortName evidence="9">RNase III</shortName>
    </alternativeName>
</protein>
<keyword evidence="6 9" id="KW-0255">Endonuclease</keyword>
<keyword evidence="7 9" id="KW-0378">Hydrolase</keyword>
<dbReference type="HAMAP" id="MF_00104">
    <property type="entry name" value="RNase_III"/>
    <property type="match status" value="1"/>
</dbReference>
<keyword evidence="13" id="KW-1185">Reference proteome</keyword>
<dbReference type="OrthoDB" id="9805026at2"/>
<keyword evidence="3 9" id="KW-0698">rRNA processing</keyword>
<dbReference type="PANTHER" id="PTHR11207">
    <property type="entry name" value="RIBONUCLEASE III"/>
    <property type="match status" value="1"/>
</dbReference>
<dbReference type="PROSITE" id="PS50137">
    <property type="entry name" value="DS_RBD"/>
    <property type="match status" value="1"/>
</dbReference>
<dbReference type="Gene3D" id="1.10.1520.10">
    <property type="entry name" value="Ribonuclease III domain"/>
    <property type="match status" value="1"/>
</dbReference>
<dbReference type="SMART" id="SM00535">
    <property type="entry name" value="RIBOc"/>
    <property type="match status" value="1"/>
</dbReference>
<dbReference type="Pfam" id="PF00035">
    <property type="entry name" value="dsrm"/>
    <property type="match status" value="1"/>
</dbReference>
<dbReference type="PANTHER" id="PTHR11207:SF0">
    <property type="entry name" value="RIBONUCLEASE 3"/>
    <property type="match status" value="1"/>
</dbReference>
<dbReference type="PROSITE" id="PS00517">
    <property type="entry name" value="RNASE_3_1"/>
    <property type="match status" value="1"/>
</dbReference>
<comment type="catalytic activity">
    <reaction evidence="1 9">
        <text>Endonucleolytic cleavage to 5'-phosphomonoester.</text>
        <dbReference type="EC" id="3.1.26.3"/>
    </reaction>
</comment>
<evidence type="ECO:0000256" key="8">
    <source>
        <dbReference type="ARBA" id="ARBA00022884"/>
    </source>
</evidence>
<evidence type="ECO:0000256" key="4">
    <source>
        <dbReference type="ARBA" id="ARBA00022664"/>
    </source>
</evidence>
<dbReference type="GO" id="GO:0005737">
    <property type="term" value="C:cytoplasm"/>
    <property type="evidence" value="ECO:0007669"/>
    <property type="project" value="UniProtKB-SubCell"/>
</dbReference>
<feature type="domain" description="RNase III" evidence="11">
    <location>
        <begin position="10"/>
        <end position="138"/>
    </location>
</feature>
<dbReference type="CDD" id="cd10845">
    <property type="entry name" value="DSRM_RNAse_III_family"/>
    <property type="match status" value="1"/>
</dbReference>
<dbReference type="PROSITE" id="PS50142">
    <property type="entry name" value="RNASE_3_2"/>
    <property type="match status" value="1"/>
</dbReference>
<feature type="active site" evidence="9">
    <location>
        <position position="54"/>
    </location>
</feature>
<comment type="similarity">
    <text evidence="2">Belongs to the ribonuclease III family.</text>
</comment>
<proteinExistence type="inferred from homology"/>
<comment type="cofactor">
    <cofactor evidence="9">
        <name>Mg(2+)</name>
        <dbReference type="ChEBI" id="CHEBI:18420"/>
    </cofactor>
</comment>
<dbReference type="RefSeq" id="WP_085543518.1">
    <property type="nucleotide sequence ID" value="NZ_FXBB01000001.1"/>
</dbReference>
<evidence type="ECO:0000259" key="10">
    <source>
        <dbReference type="PROSITE" id="PS50137"/>
    </source>
</evidence>
<feature type="binding site" evidence="9">
    <location>
        <position position="127"/>
    </location>
    <ligand>
        <name>Mg(2+)</name>
        <dbReference type="ChEBI" id="CHEBI:18420"/>
    </ligand>
</feature>
<keyword evidence="9" id="KW-0479">Metal-binding</keyword>
<evidence type="ECO:0000256" key="9">
    <source>
        <dbReference type="HAMAP-Rule" id="MF_00104"/>
    </source>
</evidence>
<dbReference type="CDD" id="cd00593">
    <property type="entry name" value="RIBOc"/>
    <property type="match status" value="1"/>
</dbReference>
<comment type="subunit">
    <text evidence="9">Homodimer.</text>
</comment>
<comment type="subcellular location">
    <subcellularLocation>
        <location evidence="9">Cytoplasm</location>
    </subcellularLocation>
</comment>
<dbReference type="SMART" id="SM00358">
    <property type="entry name" value="DSRM"/>
    <property type="match status" value="1"/>
</dbReference>
<dbReference type="GO" id="GO:0003725">
    <property type="term" value="F:double-stranded RNA binding"/>
    <property type="evidence" value="ECO:0007669"/>
    <property type="project" value="TreeGrafter"/>
</dbReference>
<evidence type="ECO:0000256" key="5">
    <source>
        <dbReference type="ARBA" id="ARBA00022722"/>
    </source>
</evidence>
<keyword evidence="9" id="KW-0460">Magnesium</keyword>
<evidence type="ECO:0000256" key="2">
    <source>
        <dbReference type="ARBA" id="ARBA00010183"/>
    </source>
</evidence>
<dbReference type="GO" id="GO:0006397">
    <property type="term" value="P:mRNA processing"/>
    <property type="evidence" value="ECO:0007669"/>
    <property type="project" value="UniProtKB-UniRule"/>
</dbReference>
<name>A0A1X7I929_9BACT</name>
<keyword evidence="9" id="KW-0963">Cytoplasm</keyword>
<keyword evidence="4 9" id="KW-0507">mRNA processing</keyword>
<dbReference type="EC" id="3.1.26.3" evidence="9"/>
<dbReference type="SUPFAM" id="SSF69065">
    <property type="entry name" value="RNase III domain-like"/>
    <property type="match status" value="1"/>
</dbReference>
<evidence type="ECO:0000313" key="13">
    <source>
        <dbReference type="Proteomes" id="UP000193355"/>
    </source>
</evidence>
<dbReference type="GO" id="GO:0008033">
    <property type="term" value="P:tRNA processing"/>
    <property type="evidence" value="ECO:0007669"/>
    <property type="project" value="UniProtKB-KW"/>
</dbReference>
<evidence type="ECO:0000313" key="12">
    <source>
        <dbReference type="EMBL" id="SMG11094.1"/>
    </source>
</evidence>
<dbReference type="STRING" id="561720.SAMN06275492_101238"/>
<feature type="binding site" evidence="9">
    <location>
        <position position="124"/>
    </location>
    <ligand>
        <name>Mg(2+)</name>
        <dbReference type="ChEBI" id="CHEBI:18420"/>
    </ligand>
</feature>
<dbReference type="GO" id="GO:0004525">
    <property type="term" value="F:ribonuclease III activity"/>
    <property type="evidence" value="ECO:0007669"/>
    <property type="project" value="UniProtKB-UniRule"/>
</dbReference>
<evidence type="ECO:0000259" key="11">
    <source>
        <dbReference type="PROSITE" id="PS50142"/>
    </source>
</evidence>
<evidence type="ECO:0000256" key="3">
    <source>
        <dbReference type="ARBA" id="ARBA00022552"/>
    </source>
</evidence>
<evidence type="ECO:0000256" key="7">
    <source>
        <dbReference type="ARBA" id="ARBA00022801"/>
    </source>
</evidence>
<feature type="domain" description="DRBM" evidence="10">
    <location>
        <begin position="169"/>
        <end position="238"/>
    </location>
</feature>
<dbReference type="GO" id="GO:0046872">
    <property type="term" value="F:metal ion binding"/>
    <property type="evidence" value="ECO:0007669"/>
    <property type="project" value="UniProtKB-KW"/>
</dbReference>
<dbReference type="InterPro" id="IPR014720">
    <property type="entry name" value="dsRBD_dom"/>
</dbReference>
<keyword evidence="9" id="KW-0699">rRNA-binding</keyword>
<dbReference type="SUPFAM" id="SSF54768">
    <property type="entry name" value="dsRNA-binding domain-like"/>
    <property type="match status" value="1"/>
</dbReference>
<comment type="function">
    <text evidence="9">Digests double-stranded RNA. Involved in the processing of primary rRNA transcript to yield the immediate precursors to the large and small rRNAs (23S and 16S). Processes some mRNAs, and tRNAs when they are encoded in the rRNA operon. Processes pre-crRNA and tracrRNA of type II CRISPR loci if present in the organism.</text>
</comment>
<keyword evidence="5 9" id="KW-0540">Nuclease</keyword>
<organism evidence="12 13">
    <name type="scientific">Dethiosulfovibrio salsuginis</name>
    <dbReference type="NCBI Taxonomy" id="561720"/>
    <lineage>
        <taxon>Bacteria</taxon>
        <taxon>Thermotogati</taxon>
        <taxon>Synergistota</taxon>
        <taxon>Synergistia</taxon>
        <taxon>Synergistales</taxon>
        <taxon>Dethiosulfovibrionaceae</taxon>
        <taxon>Dethiosulfovibrio</taxon>
    </lineage>
</organism>
<evidence type="ECO:0000256" key="1">
    <source>
        <dbReference type="ARBA" id="ARBA00000109"/>
    </source>
</evidence>
<feature type="active site" evidence="9">
    <location>
        <position position="127"/>
    </location>
</feature>
<dbReference type="FunFam" id="1.10.1520.10:FF:000001">
    <property type="entry name" value="Ribonuclease 3"/>
    <property type="match status" value="1"/>
</dbReference>
<dbReference type="GO" id="GO:0019843">
    <property type="term" value="F:rRNA binding"/>
    <property type="evidence" value="ECO:0007669"/>
    <property type="project" value="UniProtKB-KW"/>
</dbReference>
<dbReference type="GO" id="GO:0006364">
    <property type="term" value="P:rRNA processing"/>
    <property type="evidence" value="ECO:0007669"/>
    <property type="project" value="UniProtKB-UniRule"/>
</dbReference>
<dbReference type="Gene3D" id="3.30.160.20">
    <property type="match status" value="1"/>
</dbReference>
<reference evidence="13" key="1">
    <citation type="submission" date="2017-04" db="EMBL/GenBank/DDBJ databases">
        <authorList>
            <person name="Varghese N."/>
            <person name="Submissions S."/>
        </authorList>
    </citation>
    <scope>NUCLEOTIDE SEQUENCE [LARGE SCALE GENOMIC DNA]</scope>
    <source>
        <strain evidence="13">USBA 82</strain>
    </source>
</reference>
<dbReference type="InterPro" id="IPR011907">
    <property type="entry name" value="RNase_III"/>
</dbReference>
<keyword evidence="9" id="KW-0819">tRNA processing</keyword>
<accession>A0A1X7I929</accession>
<gene>
    <name evidence="9" type="primary">rnc</name>
    <name evidence="12" type="ORF">SAMN06275492_101238</name>
</gene>
<sequence>MYGQRWEEALKVFQVKLGYRFRDAELLKEALTHSSYAHESGLFSWNERLEYLGDAVLELAVSTKVFNDRPDLKEGDLTRIRSRLVCGDALLPWAKWIGIDDLLRVNSGVRKEGRRGRLSSVYSDAVEAVFGAVYVDGGFDSALSVIDGYLNFHLKGCLPGTTSNTVAIDPKSEIQKVLQERGMALPEYRKVSRIGPSHNPTFVVELWVSGKLLSKSKGKSIKEAEFKAAEIGLKALQPVAEP</sequence>
<dbReference type="Proteomes" id="UP000193355">
    <property type="component" value="Unassembled WGS sequence"/>
</dbReference>